<organism evidence="3 4">
    <name type="scientific">Streptacidiphilus cavernicola</name>
    <dbReference type="NCBI Taxonomy" id="3342716"/>
    <lineage>
        <taxon>Bacteria</taxon>
        <taxon>Bacillati</taxon>
        <taxon>Actinomycetota</taxon>
        <taxon>Actinomycetes</taxon>
        <taxon>Kitasatosporales</taxon>
        <taxon>Streptomycetaceae</taxon>
        <taxon>Streptacidiphilus</taxon>
    </lineage>
</organism>
<feature type="domain" description="PucR C-terminal helix-turn-helix" evidence="1">
    <location>
        <begin position="352"/>
        <end position="409"/>
    </location>
</feature>
<evidence type="ECO:0000259" key="1">
    <source>
        <dbReference type="Pfam" id="PF13556"/>
    </source>
</evidence>
<evidence type="ECO:0000313" key="4">
    <source>
        <dbReference type="Proteomes" id="UP001592528"/>
    </source>
</evidence>
<dbReference type="RefSeq" id="WP_232242646.1">
    <property type="nucleotide sequence ID" value="NZ_JBHEZZ010000002.1"/>
</dbReference>
<keyword evidence="4" id="KW-1185">Reference proteome</keyword>
<comment type="caution">
    <text evidence="3">The sequence shown here is derived from an EMBL/GenBank/DDBJ whole genome shotgun (WGS) entry which is preliminary data.</text>
</comment>
<proteinExistence type="predicted"/>
<accession>A0ABV6UG06</accession>
<name>A0ABV6UG06_9ACTN</name>
<dbReference type="InterPro" id="IPR051448">
    <property type="entry name" value="CdaR-like_regulators"/>
</dbReference>
<dbReference type="PANTHER" id="PTHR33744">
    <property type="entry name" value="CARBOHYDRATE DIACID REGULATOR"/>
    <property type="match status" value="1"/>
</dbReference>
<dbReference type="PANTHER" id="PTHR33744:SF1">
    <property type="entry name" value="DNA-BINDING TRANSCRIPTIONAL ACTIVATOR ADER"/>
    <property type="match status" value="1"/>
</dbReference>
<dbReference type="Pfam" id="PF25906">
    <property type="entry name" value="PucR-like_N"/>
    <property type="match status" value="1"/>
</dbReference>
<dbReference type="Gene3D" id="1.10.10.2840">
    <property type="entry name" value="PucR C-terminal helix-turn-helix domain"/>
    <property type="match status" value="1"/>
</dbReference>
<dbReference type="InterPro" id="IPR042070">
    <property type="entry name" value="PucR_C-HTH_sf"/>
</dbReference>
<dbReference type="Proteomes" id="UP001592528">
    <property type="component" value="Unassembled WGS sequence"/>
</dbReference>
<dbReference type="InterPro" id="IPR025736">
    <property type="entry name" value="PucR_C-HTH_dom"/>
</dbReference>
<gene>
    <name evidence="3" type="ORF">ACEZDJ_03690</name>
</gene>
<sequence>MAVSTQLQGPVRRLSQPQAQARAYMQARPWAALPSGLSALIRAENVRLVPEIVQEIRRQIPEYARPLDGRFGVGIQQGAARAVAQFAELVADDRACPEESLQVYRALGRGEWREGRSLDALQAAYRLGARLAWRRYARLARRAGVPAVAMTALAEAIFAHIDEMAAASVEGYAEARADAAGTLRRARRRLVQLLVGGAAEPVLTECSRAARYPLPERIAAVALRTDGLLGAAAGLRTMPSVLADLEGQGQEPCLFLADPELPGRVEQLAAVLADRTAVLGPAVPVVQAAQSLRWARTVAARLPADAEPGLVHCDNQLSSVLLLGDEDLVKLLAARRLAPLEGLTGKRRERLEETLLAWLETSSGSAPEVAARLGLHPQTVRQRMRGIDELFGEALSDPDARFEIELALRGRRLQAR</sequence>
<dbReference type="EMBL" id="JBHEZZ010000002">
    <property type="protein sequence ID" value="MFC1400388.1"/>
    <property type="molecule type" value="Genomic_DNA"/>
</dbReference>
<protein>
    <submittedName>
        <fullName evidence="3">Helix-turn-helix domain-containing protein</fullName>
    </submittedName>
</protein>
<dbReference type="InterPro" id="IPR058663">
    <property type="entry name" value="PucR-like_N"/>
</dbReference>
<evidence type="ECO:0000313" key="3">
    <source>
        <dbReference type="EMBL" id="MFC1400388.1"/>
    </source>
</evidence>
<feature type="domain" description="PucR-like N-terminal" evidence="2">
    <location>
        <begin position="30"/>
        <end position="195"/>
    </location>
</feature>
<evidence type="ECO:0000259" key="2">
    <source>
        <dbReference type="Pfam" id="PF25906"/>
    </source>
</evidence>
<reference evidence="3 4" key="1">
    <citation type="submission" date="2024-09" db="EMBL/GenBank/DDBJ databases">
        <authorList>
            <person name="Lee S.D."/>
        </authorList>
    </citation>
    <scope>NUCLEOTIDE SEQUENCE [LARGE SCALE GENOMIC DNA]</scope>
    <source>
        <strain evidence="3 4">N1-5</strain>
    </source>
</reference>
<dbReference type="Pfam" id="PF13556">
    <property type="entry name" value="HTH_30"/>
    <property type="match status" value="1"/>
</dbReference>